<dbReference type="Gene3D" id="1.10.443.10">
    <property type="entry name" value="Intergrase catalytic core"/>
    <property type="match status" value="1"/>
</dbReference>
<dbReference type="GO" id="GO:0003677">
    <property type="term" value="F:DNA binding"/>
    <property type="evidence" value="ECO:0007669"/>
    <property type="project" value="UniProtKB-KW"/>
</dbReference>
<dbReference type="GO" id="GO:0006310">
    <property type="term" value="P:DNA recombination"/>
    <property type="evidence" value="ECO:0007669"/>
    <property type="project" value="UniProtKB-KW"/>
</dbReference>
<comment type="similarity">
    <text evidence="1">Belongs to the 'phage' integrase family.</text>
</comment>
<dbReference type="Proteomes" id="UP000823894">
    <property type="component" value="Unassembled WGS sequence"/>
</dbReference>
<accession>A0A9D2NXW2</accession>
<evidence type="ECO:0000313" key="5">
    <source>
        <dbReference type="EMBL" id="HJC39566.1"/>
    </source>
</evidence>
<comment type="caution">
    <text evidence="5">The sequence shown here is derived from an EMBL/GenBank/DDBJ whole genome shotgun (WGS) entry which is preliminary data.</text>
</comment>
<keyword evidence="3" id="KW-0233">DNA recombination</keyword>
<dbReference type="InterPro" id="IPR011010">
    <property type="entry name" value="DNA_brk_join_enz"/>
</dbReference>
<reference evidence="5" key="1">
    <citation type="journal article" date="2021" name="PeerJ">
        <title>Extensive microbial diversity within the chicken gut microbiome revealed by metagenomics and culture.</title>
        <authorList>
            <person name="Gilroy R."/>
            <person name="Ravi A."/>
            <person name="Getino M."/>
            <person name="Pursley I."/>
            <person name="Horton D.L."/>
            <person name="Alikhan N.F."/>
            <person name="Baker D."/>
            <person name="Gharbi K."/>
            <person name="Hall N."/>
            <person name="Watson M."/>
            <person name="Adriaenssens E.M."/>
            <person name="Foster-Nyarko E."/>
            <person name="Jarju S."/>
            <person name="Secka A."/>
            <person name="Antonio M."/>
            <person name="Oren A."/>
            <person name="Chaudhuri R.R."/>
            <person name="La Ragione R."/>
            <person name="Hildebrand F."/>
            <person name="Pallen M.J."/>
        </authorList>
    </citation>
    <scope>NUCLEOTIDE SEQUENCE</scope>
    <source>
        <strain evidence="5">ChiGjej1B1-1692</strain>
    </source>
</reference>
<dbReference type="PROSITE" id="PS51898">
    <property type="entry name" value="TYR_RECOMBINASE"/>
    <property type="match status" value="1"/>
</dbReference>
<reference evidence="5" key="2">
    <citation type="submission" date="2021-04" db="EMBL/GenBank/DDBJ databases">
        <authorList>
            <person name="Gilroy R."/>
        </authorList>
    </citation>
    <scope>NUCLEOTIDE SEQUENCE</scope>
    <source>
        <strain evidence="5">ChiGjej1B1-1692</strain>
    </source>
</reference>
<dbReference type="InterPro" id="IPR013762">
    <property type="entry name" value="Integrase-like_cat_sf"/>
</dbReference>
<proteinExistence type="inferred from homology"/>
<feature type="domain" description="Tyr recombinase" evidence="4">
    <location>
        <begin position="115"/>
        <end position="286"/>
    </location>
</feature>
<evidence type="ECO:0000313" key="6">
    <source>
        <dbReference type="Proteomes" id="UP000823894"/>
    </source>
</evidence>
<dbReference type="Pfam" id="PF00589">
    <property type="entry name" value="Phage_integrase"/>
    <property type="match status" value="1"/>
</dbReference>
<evidence type="ECO:0000256" key="2">
    <source>
        <dbReference type="ARBA" id="ARBA00023125"/>
    </source>
</evidence>
<gene>
    <name evidence="5" type="ORF">H9757_10990</name>
</gene>
<keyword evidence="2" id="KW-0238">DNA-binding</keyword>
<evidence type="ECO:0000259" key="4">
    <source>
        <dbReference type="PROSITE" id="PS51898"/>
    </source>
</evidence>
<protein>
    <submittedName>
        <fullName evidence="5">Tyrosine-type recombinase/integrase</fullName>
    </submittedName>
</protein>
<evidence type="ECO:0000256" key="3">
    <source>
        <dbReference type="ARBA" id="ARBA00023172"/>
    </source>
</evidence>
<dbReference type="AlphaFoldDB" id="A0A9D2NXW2"/>
<sequence>MSQNCEQEFVNTEIWNLFKNRFKSDTTEASYWSDIQEFCRMTGKSFDKAGDAEVKRYYEAMQARILEGRISPLTLTKKFRELHSFAQFIIEHDGADSEKRDPFSSYLKRLAKEEPLARSVPVEDMDALLKAASGDLMAYTILTLMYRAGLSSTEITELDGEDDFALYDDGAYVFLPRRREPCYIPDDAWQILKEYMAERERHPSLFYNRRGNRLNSMYISRMMKKYCMAAGIRGVSAEAVRNCCAFNLFSYGATAAQTAAQMGRTELQIRRYRGLSYQENLRKKANDLVKMRIEKPQP</sequence>
<organism evidence="5 6">
    <name type="scientific">Candidatus Mediterraneibacter faecigallinarum</name>
    <dbReference type="NCBI Taxonomy" id="2838669"/>
    <lineage>
        <taxon>Bacteria</taxon>
        <taxon>Bacillati</taxon>
        <taxon>Bacillota</taxon>
        <taxon>Clostridia</taxon>
        <taxon>Lachnospirales</taxon>
        <taxon>Lachnospiraceae</taxon>
        <taxon>Mediterraneibacter</taxon>
    </lineage>
</organism>
<dbReference type="InterPro" id="IPR002104">
    <property type="entry name" value="Integrase_catalytic"/>
</dbReference>
<dbReference type="EMBL" id="DWWK01000182">
    <property type="protein sequence ID" value="HJC39566.1"/>
    <property type="molecule type" value="Genomic_DNA"/>
</dbReference>
<dbReference type="InterPro" id="IPR050090">
    <property type="entry name" value="Tyrosine_recombinase_XerCD"/>
</dbReference>
<evidence type="ECO:0000256" key="1">
    <source>
        <dbReference type="ARBA" id="ARBA00008857"/>
    </source>
</evidence>
<name>A0A9D2NXW2_9FIRM</name>
<dbReference type="PANTHER" id="PTHR30349">
    <property type="entry name" value="PHAGE INTEGRASE-RELATED"/>
    <property type="match status" value="1"/>
</dbReference>
<dbReference type="PANTHER" id="PTHR30349:SF41">
    <property type="entry name" value="INTEGRASE_RECOMBINASE PROTEIN MJ0367-RELATED"/>
    <property type="match status" value="1"/>
</dbReference>
<dbReference type="SUPFAM" id="SSF56349">
    <property type="entry name" value="DNA breaking-rejoining enzymes"/>
    <property type="match status" value="1"/>
</dbReference>
<dbReference type="GO" id="GO:0015074">
    <property type="term" value="P:DNA integration"/>
    <property type="evidence" value="ECO:0007669"/>
    <property type="project" value="InterPro"/>
</dbReference>